<gene>
    <name evidence="3" type="ORF">CSKR_106217</name>
</gene>
<protein>
    <submittedName>
        <fullName evidence="3">Uncharacterized protein</fullName>
    </submittedName>
</protein>
<dbReference type="AlphaFoldDB" id="A0A419PU10"/>
<reference evidence="3 4" key="2">
    <citation type="journal article" date="2021" name="Genomics">
        <title>High-quality reference genome for Clonorchis sinensis.</title>
        <authorList>
            <person name="Young N.D."/>
            <person name="Stroehlein A.J."/>
            <person name="Kinkar L."/>
            <person name="Wang T."/>
            <person name="Sohn W.M."/>
            <person name="Chang B.C.H."/>
            <person name="Kaur P."/>
            <person name="Weisz D."/>
            <person name="Dudchenko O."/>
            <person name="Aiden E.L."/>
            <person name="Korhonen P.K."/>
            <person name="Gasser R.B."/>
        </authorList>
    </citation>
    <scope>NUCLEOTIDE SEQUENCE [LARGE SCALE GENOMIC DNA]</scope>
    <source>
        <strain evidence="3">Cs-k2</strain>
    </source>
</reference>
<evidence type="ECO:0000256" key="2">
    <source>
        <dbReference type="SAM" id="SignalP"/>
    </source>
</evidence>
<keyword evidence="2" id="KW-0732">Signal</keyword>
<dbReference type="Proteomes" id="UP000286415">
    <property type="component" value="Unassembled WGS sequence"/>
</dbReference>
<reference evidence="3 4" key="1">
    <citation type="journal article" date="2018" name="Biotechnol. Adv.">
        <title>Improved genomic resources and new bioinformatic workflow for the carcinogenic parasite Clonorchis sinensis: Biotechnological implications.</title>
        <authorList>
            <person name="Wang D."/>
            <person name="Korhonen P.K."/>
            <person name="Gasser R.B."/>
            <person name="Young N.D."/>
        </authorList>
    </citation>
    <scope>NUCLEOTIDE SEQUENCE [LARGE SCALE GENOMIC DNA]</scope>
    <source>
        <strain evidence="3">Cs-k2</strain>
    </source>
</reference>
<dbReference type="EMBL" id="NIRI02000056">
    <property type="protein sequence ID" value="KAG5444008.1"/>
    <property type="molecule type" value="Genomic_DNA"/>
</dbReference>
<evidence type="ECO:0000313" key="4">
    <source>
        <dbReference type="Proteomes" id="UP000286415"/>
    </source>
</evidence>
<evidence type="ECO:0000256" key="1">
    <source>
        <dbReference type="SAM" id="MobiDB-lite"/>
    </source>
</evidence>
<feature type="compositionally biased region" description="Basic and acidic residues" evidence="1">
    <location>
        <begin position="56"/>
        <end position="68"/>
    </location>
</feature>
<organism evidence="3 4">
    <name type="scientific">Clonorchis sinensis</name>
    <name type="common">Chinese liver fluke</name>
    <dbReference type="NCBI Taxonomy" id="79923"/>
    <lineage>
        <taxon>Eukaryota</taxon>
        <taxon>Metazoa</taxon>
        <taxon>Spiralia</taxon>
        <taxon>Lophotrochozoa</taxon>
        <taxon>Platyhelminthes</taxon>
        <taxon>Trematoda</taxon>
        <taxon>Digenea</taxon>
        <taxon>Opisthorchiida</taxon>
        <taxon>Opisthorchiata</taxon>
        <taxon>Opisthorchiidae</taxon>
        <taxon>Clonorchis</taxon>
    </lineage>
</organism>
<name>A0A419PU10_CLOSI</name>
<keyword evidence="4" id="KW-1185">Reference proteome</keyword>
<proteinExistence type="predicted"/>
<feature type="signal peptide" evidence="2">
    <location>
        <begin position="1"/>
        <end position="18"/>
    </location>
</feature>
<evidence type="ECO:0000313" key="3">
    <source>
        <dbReference type="EMBL" id="KAG5444008.1"/>
    </source>
</evidence>
<sequence>MDFLSLLFSVLFDGKLLCFVDWVYLMDKMEKADGKFESPMWYTACISFIHTEKKHGPTFHPRNERKAGDVGASLMPANDCNQQLMQ</sequence>
<accession>A0A419PU10</accession>
<feature type="chain" id="PRO_5043557063" evidence="2">
    <location>
        <begin position="19"/>
        <end position="86"/>
    </location>
</feature>
<feature type="region of interest" description="Disordered" evidence="1">
    <location>
        <begin position="56"/>
        <end position="86"/>
    </location>
</feature>
<comment type="caution">
    <text evidence="3">The sequence shown here is derived from an EMBL/GenBank/DDBJ whole genome shotgun (WGS) entry which is preliminary data.</text>
</comment>
<dbReference type="InParanoid" id="A0A419PU10"/>